<dbReference type="ExpressionAtlas" id="N1QVK4">
    <property type="expression patterns" value="baseline"/>
</dbReference>
<organism evidence="4">
    <name type="scientific">Aegilops tauschii</name>
    <name type="common">Tausch's goatgrass</name>
    <name type="synonym">Aegilops squarrosa</name>
    <dbReference type="NCBI Taxonomy" id="37682"/>
    <lineage>
        <taxon>Eukaryota</taxon>
        <taxon>Viridiplantae</taxon>
        <taxon>Streptophyta</taxon>
        <taxon>Embryophyta</taxon>
        <taxon>Tracheophyta</taxon>
        <taxon>Spermatophyta</taxon>
        <taxon>Magnoliopsida</taxon>
        <taxon>Liliopsida</taxon>
        <taxon>Poales</taxon>
        <taxon>Poaceae</taxon>
        <taxon>BOP clade</taxon>
        <taxon>Pooideae</taxon>
        <taxon>Triticodae</taxon>
        <taxon>Triticeae</taxon>
        <taxon>Triticinae</taxon>
        <taxon>Aegilops</taxon>
    </lineage>
</organism>
<sequence>MGFAAVASVSSPVHIVPIVLTITVSSAVGSPMPGGGTCPSACDVDVLGTVAAPDTGQTTGGEGHQSLARKCTTPCTSKDSMSSGASSSHAKSSATKWIEPKKTSAPGINSMPGVEEDKNYTSAINFEMRGPKVDANYRGDDPHVSVGWIVGVIRVKPYVDNFQVNFCPQGYDRYQGALCIPSAKSIRPLWADLRAEGQKQTLKKRGGAPAYFFFSFILAINGFYMPCSVLYDDVLPFPEMHYDLILLAKEGRRGRDRSMGNCKSSSRALLRKAHVVPDSEWRIQDFGKTHVPDLEWRINDFSSLLETRAESARSDTFHCSGYNWNLEVSPMHKEAGSETPYVALRLVASRLSMVPGHMVHVVFELSIYNHSKGMYCGCKASYNFHFKNTYSKEHCLIPLQELLKPSAFLVDDSCVFGVEILKIDVSSTEKKAVVVQKKATTVQNLFVQKKGFIKGTYTWNMNNFLELDLDHFVRSPAFEVGGHKWYVQMYPCGKRYSTDCLSLYLYLDASDELHLESKKVVVMTVSILDRKNGIHFTRTSGLLVFTGGHGWGWANFLELKKLKDPSGGYVVESSCVVKADLTIIGLSNDS</sequence>
<evidence type="ECO:0000313" key="4">
    <source>
        <dbReference type="EnsemblPlants" id="EMT14530"/>
    </source>
</evidence>
<reference evidence="4" key="1">
    <citation type="submission" date="2015-06" db="UniProtKB">
        <authorList>
            <consortium name="EnsemblPlants"/>
        </authorList>
    </citation>
    <scope>IDENTIFICATION</scope>
</reference>
<feature type="domain" description="MATH" evidence="3">
    <location>
        <begin position="291"/>
        <end position="420"/>
    </location>
</feature>
<feature type="compositionally biased region" description="Low complexity" evidence="1">
    <location>
        <begin position="77"/>
        <end position="96"/>
    </location>
</feature>
<feature type="region of interest" description="Disordered" evidence="1">
    <location>
        <begin position="53"/>
        <end position="97"/>
    </location>
</feature>
<dbReference type="InterPro" id="IPR002083">
    <property type="entry name" value="MATH/TRAF_dom"/>
</dbReference>
<dbReference type="SMART" id="SM00061">
    <property type="entry name" value="MATH"/>
    <property type="match status" value="1"/>
</dbReference>
<dbReference type="PANTHER" id="PTHR46162">
    <property type="entry name" value="TRAF-LIKE FAMILY PROTEIN"/>
    <property type="match status" value="1"/>
</dbReference>
<dbReference type="PROSITE" id="PS50144">
    <property type="entry name" value="MATH"/>
    <property type="match status" value="2"/>
</dbReference>
<name>N1QVK4_AEGTA</name>
<dbReference type="Pfam" id="PF22486">
    <property type="entry name" value="MATH_2"/>
    <property type="match status" value="2"/>
</dbReference>
<dbReference type="EnsemblPlants" id="EMT14530">
    <property type="protein sequence ID" value="EMT14530"/>
    <property type="gene ID" value="F775_00573"/>
</dbReference>
<keyword evidence="2" id="KW-0732">Signal</keyword>
<evidence type="ECO:0000259" key="3">
    <source>
        <dbReference type="PROSITE" id="PS50144"/>
    </source>
</evidence>
<dbReference type="SUPFAM" id="SSF49599">
    <property type="entry name" value="TRAF domain-like"/>
    <property type="match status" value="2"/>
</dbReference>
<dbReference type="InterPro" id="IPR008974">
    <property type="entry name" value="TRAF-like"/>
</dbReference>
<dbReference type="Gene3D" id="2.60.210.10">
    <property type="entry name" value="Apoptosis, Tumor Necrosis Factor Receptor Associated Protein 2, Chain A"/>
    <property type="match status" value="2"/>
</dbReference>
<dbReference type="PANTHER" id="PTHR46162:SF53">
    <property type="entry name" value="MATH DOMAIN-CONTAINING PROTEIN"/>
    <property type="match status" value="1"/>
</dbReference>
<evidence type="ECO:0000256" key="2">
    <source>
        <dbReference type="SAM" id="SignalP"/>
    </source>
</evidence>
<proteinExistence type="predicted"/>
<protein>
    <recommendedName>
        <fullName evidence="3">MATH domain-containing protein</fullName>
    </recommendedName>
</protein>
<evidence type="ECO:0000256" key="1">
    <source>
        <dbReference type="SAM" id="MobiDB-lite"/>
    </source>
</evidence>
<feature type="chain" id="PRO_5014585194" description="MATH domain-containing protein" evidence="2">
    <location>
        <begin position="30"/>
        <end position="590"/>
    </location>
</feature>
<dbReference type="CDD" id="cd00121">
    <property type="entry name" value="MATH"/>
    <property type="match status" value="2"/>
</dbReference>
<dbReference type="AlphaFoldDB" id="N1QVK4"/>
<feature type="domain" description="MATH" evidence="3">
    <location>
        <begin position="454"/>
        <end position="581"/>
    </location>
</feature>
<accession>N1QVK4</accession>
<feature type="signal peptide" evidence="2">
    <location>
        <begin position="1"/>
        <end position="29"/>
    </location>
</feature>